<gene>
    <name evidence="1" type="ORF">Malapachy_2749</name>
</gene>
<organism evidence="1 2">
    <name type="scientific">Malassezia pachydermatis</name>
    <dbReference type="NCBI Taxonomy" id="77020"/>
    <lineage>
        <taxon>Eukaryota</taxon>
        <taxon>Fungi</taxon>
        <taxon>Dikarya</taxon>
        <taxon>Basidiomycota</taxon>
        <taxon>Ustilaginomycotina</taxon>
        <taxon>Malasseziomycetes</taxon>
        <taxon>Malasseziales</taxon>
        <taxon>Malasseziaceae</taxon>
        <taxon>Malassezia</taxon>
    </lineage>
</organism>
<dbReference type="PANTHER" id="PTHR31051">
    <property type="entry name" value="PROTEASOME ASSEMBLY CHAPERONE 3"/>
    <property type="match status" value="1"/>
</dbReference>
<evidence type="ECO:0000313" key="1">
    <source>
        <dbReference type="EMBL" id="KOS15803.1"/>
    </source>
</evidence>
<dbReference type="GeneID" id="28729112"/>
<dbReference type="PANTHER" id="PTHR31051:SF1">
    <property type="entry name" value="PROTEASOME ASSEMBLY CHAPERONE 3"/>
    <property type="match status" value="1"/>
</dbReference>
<dbReference type="InterPro" id="IPR053720">
    <property type="entry name" value="Psm_Assembly_Chaperone"/>
</dbReference>
<dbReference type="VEuPathDB" id="FungiDB:Malapachy_2749"/>
<dbReference type="Gene3D" id="3.30.230.90">
    <property type="match status" value="1"/>
</dbReference>
<dbReference type="Proteomes" id="UP000037751">
    <property type="component" value="Unassembled WGS sequence"/>
</dbReference>
<dbReference type="GO" id="GO:0043248">
    <property type="term" value="P:proteasome assembly"/>
    <property type="evidence" value="ECO:0007669"/>
    <property type="project" value="InterPro"/>
</dbReference>
<dbReference type="EMBL" id="LGAV01000002">
    <property type="protein sequence ID" value="KOS15803.1"/>
    <property type="molecule type" value="Genomic_DNA"/>
</dbReference>
<proteinExistence type="predicted"/>
<dbReference type="InterPro" id="IPR018788">
    <property type="entry name" value="Proteasome_assmbl_chp_3"/>
</dbReference>
<keyword evidence="2" id="KW-1185">Reference proteome</keyword>
<accession>A0A0N0RSL4</accession>
<dbReference type="AlphaFoldDB" id="A0A0N0RSL4"/>
<evidence type="ECO:0000313" key="2">
    <source>
        <dbReference type="Proteomes" id="UP000037751"/>
    </source>
</evidence>
<dbReference type="STRING" id="77020.A0A0N0RSL4"/>
<sequence length="178" mass="19419">MSLAPPSLHGLVKVKELSNTNLIPTLSASASLPQGRDITVTCQSYADRLLVSVTQYGKMGCLIQAQTHIGSSYAEPVPWQDDAPSSAPLQPTVSLVPLFGTPPPELQDVYSLYATHIATRISQDLIGPSADLPSQSRLKPIIVALALERSPTKEEWDMSTERVRLDQVMQLLAQCRVW</sequence>
<reference evidence="1 2" key="1">
    <citation type="submission" date="2015-07" db="EMBL/GenBank/DDBJ databases">
        <title>Draft Genome Sequence of Malassezia furfur CBS1878 and Malassezia pachydermatis CBS1879.</title>
        <authorList>
            <person name="Triana S."/>
            <person name="Ohm R."/>
            <person name="Gonzalez A."/>
            <person name="DeCock H."/>
            <person name="Restrepo S."/>
            <person name="Celis A."/>
        </authorList>
    </citation>
    <scope>NUCLEOTIDE SEQUENCE [LARGE SCALE GENOMIC DNA]</scope>
    <source>
        <strain evidence="1 2">CBS 1879</strain>
    </source>
</reference>
<dbReference type="RefSeq" id="XP_017993435.1">
    <property type="nucleotide sequence ID" value="XM_018137237.1"/>
</dbReference>
<dbReference type="OrthoDB" id="5593278at2759"/>
<comment type="caution">
    <text evidence="1">The sequence shown here is derived from an EMBL/GenBank/DDBJ whole genome shotgun (WGS) entry which is preliminary data.</text>
</comment>
<name>A0A0N0RSL4_9BASI</name>
<protein>
    <submittedName>
        <fullName evidence="1">Uncharacterized protein</fullName>
    </submittedName>
</protein>